<dbReference type="SUPFAM" id="SSF46934">
    <property type="entry name" value="UBA-like"/>
    <property type="match status" value="1"/>
</dbReference>
<dbReference type="Pfam" id="PF06972">
    <property type="entry name" value="GIP1_N"/>
    <property type="match status" value="1"/>
</dbReference>
<feature type="region of interest" description="Disordered" evidence="1">
    <location>
        <begin position="212"/>
        <end position="309"/>
    </location>
</feature>
<reference evidence="3" key="1">
    <citation type="submission" date="2020-10" db="EMBL/GenBank/DDBJ databases">
        <authorList>
            <person name="Han B."/>
            <person name="Lu T."/>
            <person name="Zhao Q."/>
            <person name="Huang X."/>
            <person name="Zhao Y."/>
        </authorList>
    </citation>
    <scope>NUCLEOTIDE SEQUENCE</scope>
</reference>
<evidence type="ECO:0000256" key="1">
    <source>
        <dbReference type="SAM" id="MobiDB-lite"/>
    </source>
</evidence>
<accession>A0A811NXR1</accession>
<dbReference type="PANTHER" id="PTHR46445">
    <property type="entry name" value="RNA POLYMERASE II DEGRADATION FACTOR-LIKE PROTEIN (DUF1296)"/>
    <property type="match status" value="1"/>
</dbReference>
<feature type="compositionally biased region" description="Polar residues" evidence="1">
    <location>
        <begin position="269"/>
        <end position="280"/>
    </location>
</feature>
<comment type="caution">
    <text evidence="3">The sequence shown here is derived from an EMBL/GenBank/DDBJ whole genome shotgun (WGS) entry which is preliminary data.</text>
</comment>
<feature type="compositionally biased region" description="Low complexity" evidence="1">
    <location>
        <begin position="795"/>
        <end position="808"/>
    </location>
</feature>
<feature type="domain" description="GBF-interacting protein 1 N-terminal" evidence="2">
    <location>
        <begin position="17"/>
        <end position="53"/>
    </location>
</feature>
<dbReference type="Proteomes" id="UP000604825">
    <property type="component" value="Unassembled WGS sequence"/>
</dbReference>
<dbReference type="EMBL" id="CAJGYO010000005">
    <property type="protein sequence ID" value="CAD6230474.1"/>
    <property type="molecule type" value="Genomic_DNA"/>
</dbReference>
<proteinExistence type="predicted"/>
<feature type="compositionally biased region" description="Low complexity" evidence="1">
    <location>
        <begin position="112"/>
        <end position="121"/>
    </location>
</feature>
<dbReference type="InterPro" id="IPR009060">
    <property type="entry name" value="UBA-like_sf"/>
</dbReference>
<dbReference type="PANTHER" id="PTHR46445:SF6">
    <property type="entry name" value="OS01G0663800 PROTEIN"/>
    <property type="match status" value="1"/>
</dbReference>
<protein>
    <recommendedName>
        <fullName evidence="2">GBF-interacting protein 1 N-terminal domain-containing protein</fullName>
    </recommendedName>
</protein>
<feature type="region of interest" description="Disordered" evidence="1">
    <location>
        <begin position="795"/>
        <end position="862"/>
    </location>
</feature>
<feature type="compositionally biased region" description="Polar residues" evidence="1">
    <location>
        <begin position="530"/>
        <end position="551"/>
    </location>
</feature>
<feature type="compositionally biased region" description="Polar residues" evidence="1">
    <location>
        <begin position="159"/>
        <end position="173"/>
    </location>
</feature>
<sequence>MSGGGGGGGARGPSGPVPVSARKLVQGLKEIVNRPDAEIYAALRECDMDPDEANRLEFVTRNFTRTNENCERCYSLVYSSHIVDLSPDTFQEVKSKRDKKKEVKETPEPRSRGASNSSRSSRGGGDRAGRSSSVQSGSSGTDYMASRSSILGPAVPATNAMQKPTVPSLSTNKDVVPNGSVGAPQSSSGFQHNWFGVPGQMSMADIVKMGRPQVKSSGKPMVAADTSYAGQTPSLSSSVNQNSKQSASTALPTNFDQGFPALPDPIPHTVNSSHGSAGNNHTHENDWFPQDEPPSGAQSTGIDASGDQSLSVASLDQSVLVADAAYSQENSHAEENNSTAAKATLSSERHLEIVEEDNHFNDGLLQNSSAYQAQVHSYVDNEESAAANFQHLSLQNEDIAATKSAEDNPAVILPDHLQAANADCAHLSFGSFESGAFSGLLSSKVPKGSLEDEEVHIPDESPSVNRIDVRNQDYYDNDALNSSANEDVETRIGTNLDSIDGPSVSESDVLRQGGIDVPGLQYDLPSVSSHAYSNTTQPSTMEDPQGNTHAQPLSHFSGLLQANTLPNNLLGSNLTPLREFDFSQLLQTQSATKYNPSVAPNNLPAISMQETLKPGGFPNTQSTQHVPSTSIPSGLPLPQQLPVYSQPTLPLGPFTSLVGYPYLPQNYYLPSAAFQQAYSSNGPFHQSAAPAVPGAGMKYSMPQYKSSPPASSLPQPSSLSGYGGFGNANNIPGNFNLNQGAPSALTTLGFDEALGTQFKDPNHYAALQQSDNSAMWLHGGAGSRTVSAVPPGNFYGFQGQSQQGGFRQTHQPSQYGGLGYPSFYQSQASLPQEHPQNPTEGSLNNPQGVPSQPSHQLWQHSY</sequence>
<feature type="compositionally biased region" description="Polar residues" evidence="1">
    <location>
        <begin position="296"/>
        <end position="309"/>
    </location>
</feature>
<feature type="region of interest" description="Disordered" evidence="1">
    <location>
        <begin position="92"/>
        <end position="146"/>
    </location>
</feature>
<gene>
    <name evidence="3" type="ORF">NCGR_LOCUS20771</name>
</gene>
<evidence type="ECO:0000313" key="4">
    <source>
        <dbReference type="Proteomes" id="UP000604825"/>
    </source>
</evidence>
<feature type="compositionally biased region" description="Basic and acidic residues" evidence="1">
    <location>
        <begin position="92"/>
        <end position="111"/>
    </location>
</feature>
<feature type="region of interest" description="Disordered" evidence="1">
    <location>
        <begin position="530"/>
        <end position="553"/>
    </location>
</feature>
<feature type="compositionally biased region" description="Polar residues" evidence="1">
    <location>
        <begin position="228"/>
        <end position="256"/>
    </location>
</feature>
<evidence type="ECO:0000259" key="2">
    <source>
        <dbReference type="Pfam" id="PF06972"/>
    </source>
</evidence>
<dbReference type="AlphaFoldDB" id="A0A811NXR1"/>
<dbReference type="InterPro" id="IPR009719">
    <property type="entry name" value="GIP1_N"/>
</dbReference>
<feature type="compositionally biased region" description="Low complexity" evidence="1">
    <location>
        <begin position="130"/>
        <end position="140"/>
    </location>
</feature>
<feature type="region of interest" description="Disordered" evidence="1">
    <location>
        <begin position="158"/>
        <end position="191"/>
    </location>
</feature>
<name>A0A811NXR1_9POAL</name>
<feature type="compositionally biased region" description="Polar residues" evidence="1">
    <location>
        <begin position="823"/>
        <end position="862"/>
    </location>
</feature>
<dbReference type="OrthoDB" id="762072at2759"/>
<organism evidence="3 4">
    <name type="scientific">Miscanthus lutarioriparius</name>
    <dbReference type="NCBI Taxonomy" id="422564"/>
    <lineage>
        <taxon>Eukaryota</taxon>
        <taxon>Viridiplantae</taxon>
        <taxon>Streptophyta</taxon>
        <taxon>Embryophyta</taxon>
        <taxon>Tracheophyta</taxon>
        <taxon>Spermatophyta</taxon>
        <taxon>Magnoliopsida</taxon>
        <taxon>Liliopsida</taxon>
        <taxon>Poales</taxon>
        <taxon>Poaceae</taxon>
        <taxon>PACMAD clade</taxon>
        <taxon>Panicoideae</taxon>
        <taxon>Andropogonodae</taxon>
        <taxon>Andropogoneae</taxon>
        <taxon>Saccharinae</taxon>
        <taxon>Miscanthus</taxon>
    </lineage>
</organism>
<evidence type="ECO:0000313" key="3">
    <source>
        <dbReference type="EMBL" id="CAD6230474.1"/>
    </source>
</evidence>
<keyword evidence="4" id="KW-1185">Reference proteome</keyword>